<dbReference type="InterPro" id="IPR051629">
    <property type="entry name" value="Sulfite_efflux_TDT"/>
</dbReference>
<feature type="region of interest" description="Disordered" evidence="12">
    <location>
        <begin position="675"/>
        <end position="701"/>
    </location>
</feature>
<keyword evidence="7 13" id="KW-0812">Transmembrane</keyword>
<dbReference type="CDD" id="cd09318">
    <property type="entry name" value="TDT_SSU1"/>
    <property type="match status" value="1"/>
</dbReference>
<feature type="transmembrane region" description="Helical" evidence="13">
    <location>
        <begin position="53"/>
        <end position="76"/>
    </location>
</feature>
<evidence type="ECO:0000313" key="16">
    <source>
        <dbReference type="EMBL" id="GLC62968.1"/>
    </source>
</evidence>
<dbReference type="InterPro" id="IPR014756">
    <property type="entry name" value="Ig_E-set"/>
</dbReference>
<dbReference type="Proteomes" id="UP001165080">
    <property type="component" value="Unassembled WGS sequence"/>
</dbReference>
<dbReference type="PANTHER" id="PTHR31686:SF1">
    <property type="entry name" value="SULFITE EFFLUX PUMP SSU1"/>
    <property type="match status" value="1"/>
</dbReference>
<feature type="transmembrane region" description="Helical" evidence="13">
    <location>
        <begin position="152"/>
        <end position="171"/>
    </location>
</feature>
<evidence type="ECO:0000256" key="9">
    <source>
        <dbReference type="ARBA" id="ARBA00022989"/>
    </source>
</evidence>
<evidence type="ECO:0000256" key="5">
    <source>
        <dbReference type="ARBA" id="ARBA00022475"/>
    </source>
</evidence>
<comment type="similarity">
    <text evidence="3">Belongs to the tellurite-resistance/dicarboxylate transporter (TDT) family.</text>
</comment>
<dbReference type="GO" id="GO:0000319">
    <property type="term" value="F:sulfite transmembrane transporter activity"/>
    <property type="evidence" value="ECO:0007669"/>
    <property type="project" value="TreeGrafter"/>
</dbReference>
<evidence type="ECO:0008006" key="18">
    <source>
        <dbReference type="Google" id="ProtNLM"/>
    </source>
</evidence>
<evidence type="ECO:0000256" key="13">
    <source>
        <dbReference type="SAM" id="Phobius"/>
    </source>
</evidence>
<dbReference type="InterPro" id="IPR005066">
    <property type="entry name" value="MoCF_OxRdtse_dimer"/>
</dbReference>
<dbReference type="SUPFAM" id="SSF56524">
    <property type="entry name" value="Oxidoreductase molybdopterin-binding domain"/>
    <property type="match status" value="1"/>
</dbReference>
<dbReference type="Pfam" id="PF03404">
    <property type="entry name" value="Mo-co_dimer"/>
    <property type="match status" value="1"/>
</dbReference>
<keyword evidence="9 13" id="KW-1133">Transmembrane helix</keyword>
<dbReference type="CDD" id="cd02110">
    <property type="entry name" value="SO_family_Moco_dimer"/>
    <property type="match status" value="1"/>
</dbReference>
<dbReference type="PANTHER" id="PTHR31686">
    <property type="match status" value="1"/>
</dbReference>
<evidence type="ECO:0000313" key="17">
    <source>
        <dbReference type="Proteomes" id="UP001165080"/>
    </source>
</evidence>
<dbReference type="InterPro" id="IPR000572">
    <property type="entry name" value="OxRdtase_Mopterin-bd_dom"/>
</dbReference>
<evidence type="ECO:0000256" key="4">
    <source>
        <dbReference type="ARBA" id="ARBA00022448"/>
    </source>
</evidence>
<feature type="transmembrane region" description="Helical" evidence="13">
    <location>
        <begin position="88"/>
        <end position="113"/>
    </location>
</feature>
<evidence type="ECO:0000256" key="2">
    <source>
        <dbReference type="ARBA" id="ARBA00004651"/>
    </source>
</evidence>
<organism evidence="16 17">
    <name type="scientific">Pleodorina starrii</name>
    <dbReference type="NCBI Taxonomy" id="330485"/>
    <lineage>
        <taxon>Eukaryota</taxon>
        <taxon>Viridiplantae</taxon>
        <taxon>Chlorophyta</taxon>
        <taxon>core chlorophytes</taxon>
        <taxon>Chlorophyceae</taxon>
        <taxon>CS clade</taxon>
        <taxon>Chlamydomonadales</taxon>
        <taxon>Volvocaceae</taxon>
        <taxon>Pleodorina</taxon>
    </lineage>
</organism>
<evidence type="ECO:0000256" key="1">
    <source>
        <dbReference type="ARBA" id="ARBA00001924"/>
    </source>
</evidence>
<dbReference type="Gene3D" id="3.90.420.10">
    <property type="entry name" value="Oxidoreductase, molybdopterin-binding domain"/>
    <property type="match status" value="1"/>
</dbReference>
<dbReference type="GO" id="GO:0030151">
    <property type="term" value="F:molybdenum ion binding"/>
    <property type="evidence" value="ECO:0007669"/>
    <property type="project" value="InterPro"/>
</dbReference>
<evidence type="ECO:0000259" key="14">
    <source>
        <dbReference type="Pfam" id="PF00174"/>
    </source>
</evidence>
<feature type="domain" description="Moybdenum cofactor oxidoreductase dimerisation" evidence="15">
    <location>
        <begin position="591"/>
        <end position="698"/>
    </location>
</feature>
<keyword evidence="10" id="KW-0560">Oxidoreductase</keyword>
<dbReference type="InterPro" id="IPR036374">
    <property type="entry name" value="OxRdtase_Mopterin-bd_sf"/>
</dbReference>
<evidence type="ECO:0000256" key="8">
    <source>
        <dbReference type="ARBA" id="ARBA00022723"/>
    </source>
</evidence>
<evidence type="ECO:0000256" key="12">
    <source>
        <dbReference type="SAM" id="MobiDB-lite"/>
    </source>
</evidence>
<dbReference type="Pfam" id="PF00174">
    <property type="entry name" value="Oxidored_molyb"/>
    <property type="match status" value="1"/>
</dbReference>
<dbReference type="InterPro" id="IPR008335">
    <property type="entry name" value="Mopterin_OxRdtase_euk"/>
</dbReference>
<evidence type="ECO:0000256" key="3">
    <source>
        <dbReference type="ARBA" id="ARBA00008566"/>
    </source>
</evidence>
<dbReference type="GO" id="GO:0005886">
    <property type="term" value="C:plasma membrane"/>
    <property type="evidence" value="ECO:0007669"/>
    <property type="project" value="UniProtKB-SubCell"/>
</dbReference>
<feature type="transmembrane region" description="Helical" evidence="13">
    <location>
        <begin position="183"/>
        <end position="209"/>
    </location>
</feature>
<evidence type="ECO:0000256" key="7">
    <source>
        <dbReference type="ARBA" id="ARBA00022692"/>
    </source>
</evidence>
<feature type="domain" description="Oxidoreductase molybdopterin-binding" evidence="14">
    <location>
        <begin position="406"/>
        <end position="569"/>
    </location>
</feature>
<gene>
    <name evidence="16" type="primary">PLESTB004116</name>
    <name evidence="16" type="ORF">PLESTB_001966100</name>
</gene>
<sequence length="708" mass="75695">MRAVSLGLQPFSRLDSPREVVRQFTPNWFAATMGTGILSIALAQTSFRAVGEALWILNIGLFALFTVLYAARWVFFFDGARRVFGHSVVSMFFGCIPMGLATIINGLLIYHGAVGLAETLWWIDVAMAAACGIAIPYLMFTRQSHSIDQMTAVWLLPMVAAEVAAVTGGLLAPHVGNGLTVLWVSYTLWALSVPIAMSVLVVLVLRLAIHKLPHASMAASAWLALGPIGTGALGLMTLGEAAPAIFAAHGLDAYVGAAQGVGLIGGMILWGYGLWWFAMAALITGRYLREGLPFNLGWWGYTFPIGVFAVATLKLGTLMPIGSINVFGLMLVALLAVIWTIVATRTESVTALPDYVSWKDADALIVHSNSTIEMERSAFGTSAFTPEDRLYVRNNVAPPPASILDDRDAWEVSIDGVAEPRSLTLAELKTMGITTVAMVLQCSGNGRAYFEHEPSGTPWQVGAAGCVMWTGVPLRVVVDALGGVAEGMEYVTGTGGETLPEGLDPLTLLVERSVPLDALDDILLAWELNGEPISLAHGGPLRMVVPGFTGVNSVKYVTKVAMTAEQSPALIQQTRYRLQPVGEEGGPDHPSVWQMSVKSWITGPLDATQAGRVQVTGVAFGGTTNVASVEVSADDGQTWSTAEFIGPDLGKFAWRPFVAQMDLQPGTYRLVSRATDADGNQQPEQTEPNDPGYNHNGWRAPGIEIEVA</sequence>
<feature type="transmembrane region" description="Helical" evidence="13">
    <location>
        <begin position="28"/>
        <end position="47"/>
    </location>
</feature>
<name>A0A9W6FB37_9CHLO</name>
<dbReference type="InterPro" id="IPR038665">
    <property type="entry name" value="Voltage-dep_anion_channel_sf"/>
</dbReference>
<dbReference type="AlphaFoldDB" id="A0A9W6FB37"/>
<comment type="caution">
    <text evidence="16">The sequence shown here is derived from an EMBL/GenBank/DDBJ whole genome shotgun (WGS) entry which is preliminary data.</text>
</comment>
<dbReference type="Gene3D" id="1.50.10.150">
    <property type="entry name" value="Voltage-dependent anion channel"/>
    <property type="match status" value="1"/>
</dbReference>
<proteinExistence type="inferred from homology"/>
<evidence type="ECO:0000256" key="10">
    <source>
        <dbReference type="ARBA" id="ARBA00023002"/>
    </source>
</evidence>
<keyword evidence="6" id="KW-0500">Molybdenum</keyword>
<feature type="transmembrane region" description="Helical" evidence="13">
    <location>
        <begin position="321"/>
        <end position="342"/>
    </location>
</feature>
<keyword evidence="8" id="KW-0479">Metal-binding</keyword>
<keyword evidence="17" id="KW-1185">Reference proteome</keyword>
<keyword evidence="11 13" id="KW-0472">Membrane</keyword>
<keyword evidence="5" id="KW-1003">Cell membrane</keyword>
<protein>
    <recommendedName>
        <fullName evidence="18">Sulfite oxidase</fullName>
    </recommendedName>
</protein>
<evidence type="ECO:0000256" key="11">
    <source>
        <dbReference type="ARBA" id="ARBA00023136"/>
    </source>
</evidence>
<dbReference type="GO" id="GO:0016491">
    <property type="term" value="F:oxidoreductase activity"/>
    <property type="evidence" value="ECO:0007669"/>
    <property type="project" value="UniProtKB-KW"/>
</dbReference>
<feature type="transmembrane region" description="Helical" evidence="13">
    <location>
        <begin position="260"/>
        <end position="284"/>
    </location>
</feature>
<dbReference type="Pfam" id="PF03595">
    <property type="entry name" value="SLAC1"/>
    <property type="match status" value="1"/>
</dbReference>
<dbReference type="Gene3D" id="2.60.40.650">
    <property type="match status" value="1"/>
</dbReference>
<evidence type="ECO:0000256" key="6">
    <source>
        <dbReference type="ARBA" id="ARBA00022505"/>
    </source>
</evidence>
<comment type="cofactor">
    <cofactor evidence="1">
        <name>Mo-molybdopterin</name>
        <dbReference type="ChEBI" id="CHEBI:71302"/>
    </cofactor>
</comment>
<accession>A0A9W6FB37</accession>
<comment type="subcellular location">
    <subcellularLocation>
        <location evidence="2">Cell membrane</location>
        <topology evidence="2">Multi-pass membrane protein</topology>
    </subcellularLocation>
</comment>
<keyword evidence="4" id="KW-0813">Transport</keyword>
<dbReference type="SUPFAM" id="SSF81296">
    <property type="entry name" value="E set domains"/>
    <property type="match status" value="1"/>
</dbReference>
<dbReference type="EMBL" id="BRXU01000079">
    <property type="protein sequence ID" value="GLC62968.1"/>
    <property type="molecule type" value="Genomic_DNA"/>
</dbReference>
<evidence type="ECO:0000259" key="15">
    <source>
        <dbReference type="Pfam" id="PF03404"/>
    </source>
</evidence>
<reference evidence="16 17" key="1">
    <citation type="journal article" date="2023" name="Commun. Biol.">
        <title>Reorganization of the ancestral sex-determining regions during the evolution of trioecy in Pleodorina starrii.</title>
        <authorList>
            <person name="Takahashi K."/>
            <person name="Suzuki S."/>
            <person name="Kawai-Toyooka H."/>
            <person name="Yamamoto K."/>
            <person name="Hamaji T."/>
            <person name="Ootsuki R."/>
            <person name="Yamaguchi H."/>
            <person name="Kawachi M."/>
            <person name="Higashiyama T."/>
            <person name="Nozaki H."/>
        </authorList>
    </citation>
    <scope>NUCLEOTIDE SEQUENCE [LARGE SCALE GENOMIC DNA]</scope>
    <source>
        <strain evidence="16 17">NIES-4479</strain>
    </source>
</reference>
<feature type="transmembrane region" description="Helical" evidence="13">
    <location>
        <begin position="221"/>
        <end position="248"/>
    </location>
</feature>
<feature type="transmembrane region" description="Helical" evidence="13">
    <location>
        <begin position="296"/>
        <end position="315"/>
    </location>
</feature>
<feature type="transmembrane region" description="Helical" evidence="13">
    <location>
        <begin position="119"/>
        <end position="140"/>
    </location>
</feature>
<dbReference type="PRINTS" id="PR00407">
    <property type="entry name" value="EUMOPTERIN"/>
</dbReference>
<feature type="compositionally biased region" description="Polar residues" evidence="12">
    <location>
        <begin position="678"/>
        <end position="688"/>
    </location>
</feature>
<dbReference type="InterPro" id="IPR004695">
    <property type="entry name" value="SLAC1/Mae1/Ssu1/TehA"/>
</dbReference>